<feature type="transmembrane region" description="Helical" evidence="1">
    <location>
        <begin position="135"/>
        <end position="156"/>
    </location>
</feature>
<dbReference type="InterPro" id="IPR014509">
    <property type="entry name" value="YjdF-like"/>
</dbReference>
<feature type="transmembrane region" description="Helical" evidence="1">
    <location>
        <begin position="186"/>
        <end position="204"/>
    </location>
</feature>
<organism evidence="2 3">
    <name type="scientific">Sphingomonas lutea</name>
    <dbReference type="NCBI Taxonomy" id="1045317"/>
    <lineage>
        <taxon>Bacteria</taxon>
        <taxon>Pseudomonadati</taxon>
        <taxon>Pseudomonadota</taxon>
        <taxon>Alphaproteobacteria</taxon>
        <taxon>Sphingomonadales</taxon>
        <taxon>Sphingomonadaceae</taxon>
        <taxon>Sphingomonas</taxon>
    </lineage>
</organism>
<dbReference type="KEGG" id="slut:H9L13_07425"/>
<evidence type="ECO:0000256" key="1">
    <source>
        <dbReference type="SAM" id="Phobius"/>
    </source>
</evidence>
<dbReference type="EMBL" id="CP060718">
    <property type="protein sequence ID" value="QNN66545.1"/>
    <property type="molecule type" value="Genomic_DNA"/>
</dbReference>
<dbReference type="Proteomes" id="UP000515971">
    <property type="component" value="Chromosome"/>
</dbReference>
<evidence type="ECO:0008006" key="4">
    <source>
        <dbReference type="Google" id="ProtNLM"/>
    </source>
</evidence>
<feature type="transmembrane region" description="Helical" evidence="1">
    <location>
        <begin position="17"/>
        <end position="37"/>
    </location>
</feature>
<dbReference type="AlphaFoldDB" id="A0A7G9SFC0"/>
<keyword evidence="1" id="KW-0812">Transmembrane</keyword>
<evidence type="ECO:0000313" key="3">
    <source>
        <dbReference type="Proteomes" id="UP000515971"/>
    </source>
</evidence>
<evidence type="ECO:0000313" key="2">
    <source>
        <dbReference type="EMBL" id="QNN66545.1"/>
    </source>
</evidence>
<feature type="transmembrane region" description="Helical" evidence="1">
    <location>
        <begin position="73"/>
        <end position="90"/>
    </location>
</feature>
<keyword evidence="3" id="KW-1185">Reference proteome</keyword>
<accession>A0A7G9SFC0</accession>
<reference evidence="2 3" key="1">
    <citation type="submission" date="2020-08" db="EMBL/GenBank/DDBJ databases">
        <title>Genome sequence of Sphingomonas lutea KCTC 23642T.</title>
        <authorList>
            <person name="Hyun D.-W."/>
            <person name="Bae J.-W."/>
        </authorList>
    </citation>
    <scope>NUCLEOTIDE SEQUENCE [LARGE SCALE GENOMIC DNA]</scope>
    <source>
        <strain evidence="2 3">KCTC 23642</strain>
    </source>
</reference>
<keyword evidence="1" id="KW-0472">Membrane</keyword>
<feature type="transmembrane region" description="Helical" evidence="1">
    <location>
        <begin position="43"/>
        <end position="61"/>
    </location>
</feature>
<sequence>MIDASIDRASRHVARRAHILVLVALQAIMALEAIFLIANGEWMHVFLVIAVSASIIVPEVLRQRLGVEIPSEVQILASIFLFASLFLGEVRDFYERFWWWDIALHATAGLLLGLVGFIVAFVLNQSAQVHFRMRPMFVALFAFLFSVSLGALWEIFEFGMDEFFGLTMQKPVPGDPSGLTDTMRDLLVDTLGAALISLWGWYYLTHRRPRYVDTWVGRMLRRRSRRPR</sequence>
<dbReference type="Pfam" id="PF09997">
    <property type="entry name" value="DUF2238"/>
    <property type="match status" value="1"/>
</dbReference>
<dbReference type="RefSeq" id="WP_187537137.1">
    <property type="nucleotide sequence ID" value="NZ_BAABJT010000001.1"/>
</dbReference>
<keyword evidence="1" id="KW-1133">Transmembrane helix</keyword>
<name>A0A7G9SFC0_9SPHN</name>
<protein>
    <recommendedName>
        <fullName evidence="4">DUF2238 domain-containing protein</fullName>
    </recommendedName>
</protein>
<proteinExistence type="predicted"/>
<gene>
    <name evidence="2" type="ORF">H9L13_07425</name>
</gene>
<feature type="transmembrane region" description="Helical" evidence="1">
    <location>
        <begin position="102"/>
        <end position="123"/>
    </location>
</feature>